<dbReference type="Gramene" id="TuG1812G0100000938.01.T04">
    <property type="protein sequence ID" value="TuG1812G0100000938.01.T04"/>
    <property type="gene ID" value="TuG1812G0100000938.01"/>
</dbReference>
<feature type="repeat" description="RCC1" evidence="2">
    <location>
        <begin position="334"/>
        <end position="386"/>
    </location>
</feature>
<dbReference type="GO" id="GO:0005737">
    <property type="term" value="C:cytoplasm"/>
    <property type="evidence" value="ECO:0007669"/>
    <property type="project" value="TreeGrafter"/>
</dbReference>
<dbReference type="PANTHER" id="PTHR45622:SF70">
    <property type="entry name" value="SECRETION-REGULATING GUANINE NUCLEOTIDE EXCHANGE FACTOR"/>
    <property type="match status" value="1"/>
</dbReference>
<dbReference type="PROSITE" id="PS50012">
    <property type="entry name" value="RCC1_3"/>
    <property type="match status" value="6"/>
</dbReference>
<dbReference type="PROSITE" id="PS00626">
    <property type="entry name" value="RCC1_2"/>
    <property type="match status" value="1"/>
</dbReference>
<feature type="repeat" description="RCC1" evidence="2">
    <location>
        <begin position="31"/>
        <end position="85"/>
    </location>
</feature>
<reference evidence="4" key="3">
    <citation type="submission" date="2022-06" db="UniProtKB">
        <authorList>
            <consortium name="EnsemblPlants"/>
        </authorList>
    </citation>
    <scope>IDENTIFICATION</scope>
</reference>
<reference evidence="4" key="2">
    <citation type="submission" date="2018-03" db="EMBL/GenBank/DDBJ databases">
        <title>The Triticum urartu genome reveals the dynamic nature of wheat genome evolution.</title>
        <authorList>
            <person name="Ling H."/>
            <person name="Ma B."/>
            <person name="Shi X."/>
            <person name="Liu H."/>
            <person name="Dong L."/>
            <person name="Sun H."/>
            <person name="Cao Y."/>
            <person name="Gao Q."/>
            <person name="Zheng S."/>
            <person name="Li Y."/>
            <person name="Yu Y."/>
            <person name="Du H."/>
            <person name="Qi M."/>
            <person name="Li Y."/>
            <person name="Yu H."/>
            <person name="Cui Y."/>
            <person name="Wang N."/>
            <person name="Chen C."/>
            <person name="Wu H."/>
            <person name="Zhao Y."/>
            <person name="Zhang J."/>
            <person name="Li Y."/>
            <person name="Zhou W."/>
            <person name="Zhang B."/>
            <person name="Hu W."/>
            <person name="Eijk M."/>
            <person name="Tang J."/>
            <person name="Witsenboer H."/>
            <person name="Zhao S."/>
            <person name="Li Z."/>
            <person name="Zhang A."/>
            <person name="Wang D."/>
            <person name="Liang C."/>
        </authorList>
    </citation>
    <scope>NUCLEOTIDE SEQUENCE [LARGE SCALE GENOMIC DNA]</scope>
    <source>
        <strain evidence="4">cv. G1812</strain>
    </source>
</reference>
<dbReference type="InterPro" id="IPR058923">
    <property type="entry name" value="RCC1-like_dom"/>
</dbReference>
<dbReference type="InterPro" id="IPR009091">
    <property type="entry name" value="RCC1/BLIP-II"/>
</dbReference>
<dbReference type="InterPro" id="IPR000408">
    <property type="entry name" value="Reg_chr_condens"/>
</dbReference>
<dbReference type="Gene3D" id="2.130.10.30">
    <property type="entry name" value="Regulator of chromosome condensation 1/beta-lactamase-inhibitor protein II"/>
    <property type="match status" value="2"/>
</dbReference>
<evidence type="ECO:0000256" key="1">
    <source>
        <dbReference type="ARBA" id="ARBA00022737"/>
    </source>
</evidence>
<evidence type="ECO:0000313" key="4">
    <source>
        <dbReference type="EnsemblPlants" id="TuG1812G0100000938.01.T04"/>
    </source>
</evidence>
<evidence type="ECO:0000259" key="3">
    <source>
        <dbReference type="Pfam" id="PF25390"/>
    </source>
</evidence>
<keyword evidence="1" id="KW-0677">Repeat</keyword>
<evidence type="ECO:0000313" key="5">
    <source>
        <dbReference type="Proteomes" id="UP000015106"/>
    </source>
</evidence>
<name>A0A8R7JW87_TRIUA</name>
<feature type="domain" description="RCC1-like" evidence="3">
    <location>
        <begin position="35"/>
        <end position="443"/>
    </location>
</feature>
<dbReference type="EnsemblPlants" id="TuG1812G0100000938.01.T04">
    <property type="protein sequence ID" value="TuG1812G0100000938.01.T04"/>
    <property type="gene ID" value="TuG1812G0100000938.01"/>
</dbReference>
<reference evidence="5" key="1">
    <citation type="journal article" date="2013" name="Nature">
        <title>Draft genome of the wheat A-genome progenitor Triticum urartu.</title>
        <authorList>
            <person name="Ling H.Q."/>
            <person name="Zhao S."/>
            <person name="Liu D."/>
            <person name="Wang J."/>
            <person name="Sun H."/>
            <person name="Zhang C."/>
            <person name="Fan H."/>
            <person name="Li D."/>
            <person name="Dong L."/>
            <person name="Tao Y."/>
            <person name="Gao C."/>
            <person name="Wu H."/>
            <person name="Li Y."/>
            <person name="Cui Y."/>
            <person name="Guo X."/>
            <person name="Zheng S."/>
            <person name="Wang B."/>
            <person name="Yu K."/>
            <person name="Liang Q."/>
            <person name="Yang W."/>
            <person name="Lou X."/>
            <person name="Chen J."/>
            <person name="Feng M."/>
            <person name="Jian J."/>
            <person name="Zhang X."/>
            <person name="Luo G."/>
            <person name="Jiang Y."/>
            <person name="Liu J."/>
            <person name="Wang Z."/>
            <person name="Sha Y."/>
            <person name="Zhang B."/>
            <person name="Wu H."/>
            <person name="Tang D."/>
            <person name="Shen Q."/>
            <person name="Xue P."/>
            <person name="Zou S."/>
            <person name="Wang X."/>
            <person name="Liu X."/>
            <person name="Wang F."/>
            <person name="Yang Y."/>
            <person name="An X."/>
            <person name="Dong Z."/>
            <person name="Zhang K."/>
            <person name="Zhang X."/>
            <person name="Luo M.C."/>
            <person name="Dvorak J."/>
            <person name="Tong Y."/>
            <person name="Wang J."/>
            <person name="Yang H."/>
            <person name="Li Z."/>
            <person name="Wang D."/>
            <person name="Zhang A."/>
            <person name="Wang J."/>
        </authorList>
    </citation>
    <scope>NUCLEOTIDE SEQUENCE</scope>
    <source>
        <strain evidence="5">cv. G1812</strain>
    </source>
</reference>
<dbReference type="Proteomes" id="UP000015106">
    <property type="component" value="Chromosome 1"/>
</dbReference>
<feature type="repeat" description="RCC1" evidence="2">
    <location>
        <begin position="86"/>
        <end position="137"/>
    </location>
</feature>
<keyword evidence="5" id="KW-1185">Reference proteome</keyword>
<dbReference type="SUPFAM" id="SSF50985">
    <property type="entry name" value="RCC1/BLIP-II"/>
    <property type="match status" value="2"/>
</dbReference>
<dbReference type="PANTHER" id="PTHR45622">
    <property type="entry name" value="UBIQUITIN-PROTEIN LIGASE E3A-RELATED"/>
    <property type="match status" value="1"/>
</dbReference>
<dbReference type="AlphaFoldDB" id="A0A8R7JW87"/>
<feature type="repeat" description="RCC1" evidence="2">
    <location>
        <begin position="398"/>
        <end position="449"/>
    </location>
</feature>
<feature type="repeat" description="RCC1" evidence="2">
    <location>
        <begin position="192"/>
        <end position="252"/>
    </location>
</feature>
<organism evidence="4 5">
    <name type="scientific">Triticum urartu</name>
    <name type="common">Red wild einkorn</name>
    <name type="synonym">Crithodium urartu</name>
    <dbReference type="NCBI Taxonomy" id="4572"/>
    <lineage>
        <taxon>Eukaryota</taxon>
        <taxon>Viridiplantae</taxon>
        <taxon>Streptophyta</taxon>
        <taxon>Embryophyta</taxon>
        <taxon>Tracheophyta</taxon>
        <taxon>Spermatophyta</taxon>
        <taxon>Magnoliopsida</taxon>
        <taxon>Liliopsida</taxon>
        <taxon>Poales</taxon>
        <taxon>Poaceae</taxon>
        <taxon>BOP clade</taxon>
        <taxon>Pooideae</taxon>
        <taxon>Triticodae</taxon>
        <taxon>Triticeae</taxon>
        <taxon>Triticinae</taxon>
        <taxon>Triticum</taxon>
    </lineage>
</organism>
<protein>
    <recommendedName>
        <fullName evidence="3">RCC1-like domain-containing protein</fullName>
    </recommendedName>
</protein>
<dbReference type="Pfam" id="PF25390">
    <property type="entry name" value="WD40_RLD"/>
    <property type="match status" value="1"/>
</dbReference>
<accession>A0A8R7JW87</accession>
<evidence type="ECO:0000256" key="2">
    <source>
        <dbReference type="PROSITE-ProRule" id="PRU00235"/>
    </source>
</evidence>
<gene>
    <name evidence="4" type="primary">LOC125547183</name>
</gene>
<feature type="repeat" description="RCC1" evidence="2">
    <location>
        <begin position="138"/>
        <end position="191"/>
    </location>
</feature>
<sequence length="452" mass="48412">MWRARRWPRPRWFSSDTAAVGADSGNPARRRVAALWGNGDHGRLGLGALESRWSPTACPFFLTRPADPPTSLACGGAHTLFLTEGGRVFATGLNDFGQLGIGSSMPHTLDPVEVSGFQEEIVQISAGNHHSCAVTAYGELFVWGKNSSGQLGLGKSAGKVVSTPRKVDYLADVRVKMTALGSEHSIVVTEDGEALSWGAAGAGRLGHGHKSSFLGFAMTSNEYTPRLIKNLDGIKIKRIAAGMLHSACIDEKGTVFMFGQKTEKVVSNQASWDIFLLFSLAINLLPGIFPVFNPKLQVLGRSNDAPRPSVVEEIQFSEEVACGGYHTCAVTDRGDLYSWGSNENGCLGLGGTGMVRFPEVVRSSLFKLPVSKVSCGWKHTAVISGEDIYTWGWGGANGTFFEEGHSSGGQLGHGNDVDYCEPMMVELGKNARAVHVSCGFNHTGAILEYAEN</sequence>
<dbReference type="InterPro" id="IPR051709">
    <property type="entry name" value="Ub-ligase/GTPase-reg"/>
</dbReference>
<proteinExistence type="predicted"/>
<dbReference type="PRINTS" id="PR00633">
    <property type="entry name" value="RCCNDNSATION"/>
</dbReference>